<dbReference type="OrthoDB" id="9803535at2"/>
<reference evidence="2" key="1">
    <citation type="submission" date="2019-01" db="EMBL/GenBank/DDBJ databases">
        <title>Cytophagaceae bacterium strain CAR-16.</title>
        <authorList>
            <person name="Chen W.-M."/>
        </authorList>
    </citation>
    <scope>NUCLEOTIDE SEQUENCE [LARGE SCALE GENOMIC DNA]</scope>
    <source>
        <strain evidence="2">WWJ-16</strain>
    </source>
</reference>
<evidence type="ECO:0000313" key="1">
    <source>
        <dbReference type="EMBL" id="RXR22458.1"/>
    </source>
</evidence>
<protein>
    <submittedName>
        <fullName evidence="1">DUF2279 domain-containing protein</fullName>
    </submittedName>
</protein>
<dbReference type="RefSeq" id="WP_129461345.1">
    <property type="nucleotide sequence ID" value="NZ_SBKN01000004.1"/>
</dbReference>
<dbReference type="AlphaFoldDB" id="A0A4Q1K9B6"/>
<comment type="caution">
    <text evidence="1">The sequence shown here is derived from an EMBL/GenBank/DDBJ whole genome shotgun (WGS) entry which is preliminary data.</text>
</comment>
<organism evidence="1 2">
    <name type="scientific">Flavobacterium stagni</name>
    <dbReference type="NCBI Taxonomy" id="2506421"/>
    <lineage>
        <taxon>Bacteria</taxon>
        <taxon>Pseudomonadati</taxon>
        <taxon>Bacteroidota</taxon>
        <taxon>Flavobacteriia</taxon>
        <taxon>Flavobacteriales</taxon>
        <taxon>Flavobacteriaceae</taxon>
        <taxon>Flavobacterium</taxon>
    </lineage>
</organism>
<proteinExistence type="predicted"/>
<dbReference type="EMBL" id="SBKN01000004">
    <property type="protein sequence ID" value="RXR22458.1"/>
    <property type="molecule type" value="Genomic_DNA"/>
</dbReference>
<dbReference type="InterPro" id="IPR018736">
    <property type="entry name" value="DUF2279_periplasmic_lipo"/>
</dbReference>
<accession>A0A4Q1K9B6</accession>
<name>A0A4Q1K9B6_9FLAO</name>
<evidence type="ECO:0000313" key="2">
    <source>
        <dbReference type="Proteomes" id="UP000289857"/>
    </source>
</evidence>
<dbReference type="Proteomes" id="UP000289857">
    <property type="component" value="Unassembled WGS sequence"/>
</dbReference>
<keyword evidence="2" id="KW-1185">Reference proteome</keyword>
<gene>
    <name evidence="1" type="ORF">EQG61_07690</name>
</gene>
<dbReference type="Pfam" id="PF10043">
    <property type="entry name" value="DUF2279"/>
    <property type="match status" value="1"/>
</dbReference>
<sequence length="302" mass="34616">MYRFLYTILLLFTLSLHAQREQFSFLKPSDSLNKPRRNAVVITTTGLATTALVGLHQLWYSDYPQSKFHFINDNDEWLQMDKAGHLLSCYHLSRLSAESFRWAGMSQKSQLLYGAASAWAFMSVVEVFDGYSAEWGASLGDVVANTTGTALFVSQELLWKEQRILPKFSFHQTYFAPQRPNTLGSSFNEQLLKDYNGQTYWLSANLQAFTKSNFIPNWLNVAVGYGANGLLTGKSENNTVLGLNNYPRERQFYLSLDIDLTKIRTKNRILKTVFSTFNFLKIPAPTLEYQASGKWKGHWIYF</sequence>